<sequence length="385" mass="43722">MSINILHSIPKPIWITTDSDLAKYCQLWQAQDFIALDTEFMRTSTFYPKAGLVQVADNQDCYLVDPLTITDWSPFAELLDNPQLVKVFHACSEDLEVCHRLTGTTPFPVADTQIGAALGSLGGIMGFQRLVKAVLDLDIDKGETRSDWLHRPLRPKQVEYAVADVFYLYQCYERLMVLLTDMGRLSWWQEDCARILALGQITEDYSQQYRKIKLAWKLRPQEQYILQQVAIWREQTARIWNVPRSQVVADNVLWNMARYQPVHQGDLAQAGMKAHARQRVGDEALALIAESMLVEEASWPDALQKPLAPHASEQLKVMKKVVTACADSLEIPADMLVKKKTLEALLRSGYPRGPYSLPEPLLGWRKSEVGDDLLLNLEQADIGIE</sequence>
<comment type="subcellular location">
    <subcellularLocation>
        <location evidence="6">Cytoplasm</location>
    </subcellularLocation>
</comment>
<dbReference type="NCBIfam" id="TIGR01388">
    <property type="entry name" value="rnd"/>
    <property type="match status" value="1"/>
</dbReference>
<dbReference type="PANTHER" id="PTHR47649:SF1">
    <property type="entry name" value="RIBONUCLEASE D"/>
    <property type="match status" value="1"/>
</dbReference>
<dbReference type="PROSITE" id="PS50967">
    <property type="entry name" value="HRDC"/>
    <property type="match status" value="1"/>
</dbReference>
<dbReference type="EC" id="3.1.13.5" evidence="6"/>
<dbReference type="InterPro" id="IPR006292">
    <property type="entry name" value="RNase_D"/>
</dbReference>
<dbReference type="Gene3D" id="1.10.150.80">
    <property type="entry name" value="HRDC domain"/>
    <property type="match status" value="2"/>
</dbReference>
<reference evidence="8 9" key="1">
    <citation type="journal article" date="2013" name="Nat. Commun.">
        <title>Genome sequence and functional genomic analysis of the oil-degrading bacterium Oleispira antarctica.</title>
        <authorList>
            <person name="Kube M."/>
            <person name="Chernikova T.N."/>
            <person name="Al-Ramahi Y."/>
            <person name="Beloqui A."/>
            <person name="Lopez-Cortez N."/>
            <person name="Guazzaroni M.E."/>
            <person name="Heipieper H.J."/>
            <person name="Klages S."/>
            <person name="Kotsyurbenko O.R."/>
            <person name="Langer I."/>
            <person name="Nechitaylo T.Y."/>
            <person name="Lunsdorf H."/>
            <person name="Fernandez M."/>
            <person name="Juarez S."/>
            <person name="Ciordia S."/>
            <person name="Singer A."/>
            <person name="Kagan O."/>
            <person name="Egorova O."/>
            <person name="Petit P.A."/>
            <person name="Stogios P."/>
            <person name="Kim Y."/>
            <person name="Tchigvintsev A."/>
            <person name="Flick R."/>
            <person name="Denaro R."/>
            <person name="Genovese M."/>
            <person name="Albar J.P."/>
            <person name="Reva O.N."/>
            <person name="Martinez-Gomariz M."/>
            <person name="Tran H."/>
            <person name="Ferrer M."/>
            <person name="Savchenko A."/>
            <person name="Yakunin A.F."/>
            <person name="Yakimov M.M."/>
            <person name="Golyshina O.V."/>
            <person name="Reinhardt R."/>
            <person name="Golyshin P.N."/>
        </authorList>
    </citation>
    <scope>NUCLEOTIDE SEQUENCE [LARGE SCALE GENOMIC DNA]</scope>
</reference>
<comment type="catalytic activity">
    <reaction evidence="6">
        <text>Exonucleolytic cleavage that removes extra residues from the 3'-terminus of tRNA to produce 5'-mononucleotides.</text>
        <dbReference type="EC" id="3.1.13.5"/>
    </reaction>
</comment>
<dbReference type="InterPro" id="IPR051086">
    <property type="entry name" value="RNase_D-like"/>
</dbReference>
<dbReference type="Pfam" id="PF01612">
    <property type="entry name" value="DNA_pol_A_exo1"/>
    <property type="match status" value="1"/>
</dbReference>
<feature type="domain" description="HRDC" evidence="7">
    <location>
        <begin position="219"/>
        <end position="298"/>
    </location>
</feature>
<dbReference type="HOGENOM" id="CLU_042387_0_0_6"/>
<evidence type="ECO:0000256" key="3">
    <source>
        <dbReference type="ARBA" id="ARBA00022722"/>
    </source>
</evidence>
<dbReference type="InterPro" id="IPR002562">
    <property type="entry name" value="3'-5'_exonuclease_dom"/>
</dbReference>
<evidence type="ECO:0000313" key="8">
    <source>
        <dbReference type="EMBL" id="CCK76285.1"/>
    </source>
</evidence>
<dbReference type="KEGG" id="oai:OLEAN_C21090"/>
<dbReference type="InterPro" id="IPR010997">
    <property type="entry name" value="HRDC-like_sf"/>
</dbReference>
<keyword evidence="5 6" id="KW-0269">Exonuclease</keyword>
<gene>
    <name evidence="6 8" type="primary">rnd</name>
    <name evidence="8" type="ORF">OLEAN_C21090</name>
</gene>
<dbReference type="SUPFAM" id="SSF53098">
    <property type="entry name" value="Ribonuclease H-like"/>
    <property type="match status" value="1"/>
</dbReference>
<dbReference type="Proteomes" id="UP000032749">
    <property type="component" value="Chromosome"/>
</dbReference>
<evidence type="ECO:0000256" key="6">
    <source>
        <dbReference type="HAMAP-Rule" id="MF_01899"/>
    </source>
</evidence>
<dbReference type="AlphaFoldDB" id="R4YN88"/>
<keyword evidence="3 6" id="KW-0540">Nuclease</keyword>
<dbReference type="Pfam" id="PF00570">
    <property type="entry name" value="HRDC"/>
    <property type="match status" value="1"/>
</dbReference>
<dbReference type="InterPro" id="IPR036397">
    <property type="entry name" value="RNaseH_sf"/>
</dbReference>
<dbReference type="PANTHER" id="PTHR47649">
    <property type="entry name" value="RIBONUCLEASE D"/>
    <property type="match status" value="1"/>
</dbReference>
<dbReference type="EMBL" id="FO203512">
    <property type="protein sequence ID" value="CCK76285.1"/>
    <property type="molecule type" value="Genomic_DNA"/>
</dbReference>
<protein>
    <recommendedName>
        <fullName evidence="6">Ribonuclease D</fullName>
        <shortName evidence="6">RNase D</shortName>
        <ecNumber evidence="6">3.1.13.5</ecNumber>
    </recommendedName>
</protein>
<comment type="function">
    <text evidence="6">Exonuclease involved in the 3' processing of various precursor tRNAs. Initiates hydrolysis at the 3'-terminus of an RNA molecule and releases 5'-mononucleotides.</text>
</comment>
<dbReference type="GO" id="GO:0005737">
    <property type="term" value="C:cytoplasm"/>
    <property type="evidence" value="ECO:0007669"/>
    <property type="project" value="UniProtKB-SubCell"/>
</dbReference>
<dbReference type="GO" id="GO:0042780">
    <property type="term" value="P:tRNA 3'-end processing"/>
    <property type="evidence" value="ECO:0007669"/>
    <property type="project" value="UniProtKB-UniRule"/>
</dbReference>
<keyword evidence="2 6" id="KW-0819">tRNA processing</keyword>
<keyword evidence="1 6" id="KW-0963">Cytoplasm</keyword>
<name>R4YN88_OLEAN</name>
<comment type="cofactor">
    <cofactor evidence="6">
        <name>a divalent metal cation</name>
        <dbReference type="ChEBI" id="CHEBI:60240"/>
    </cofactor>
</comment>
<dbReference type="PATRIC" id="fig|698738.3.peg.2183"/>
<dbReference type="SMART" id="SM00474">
    <property type="entry name" value="35EXOc"/>
    <property type="match status" value="1"/>
</dbReference>
<evidence type="ECO:0000313" key="9">
    <source>
        <dbReference type="Proteomes" id="UP000032749"/>
    </source>
</evidence>
<dbReference type="GO" id="GO:0008408">
    <property type="term" value="F:3'-5' exonuclease activity"/>
    <property type="evidence" value="ECO:0007669"/>
    <property type="project" value="InterPro"/>
</dbReference>
<dbReference type="GO" id="GO:0033890">
    <property type="term" value="F:ribonuclease D activity"/>
    <property type="evidence" value="ECO:0007669"/>
    <property type="project" value="UniProtKB-UniRule"/>
</dbReference>
<dbReference type="Gene3D" id="3.30.420.10">
    <property type="entry name" value="Ribonuclease H-like superfamily/Ribonuclease H"/>
    <property type="match status" value="1"/>
</dbReference>
<dbReference type="InterPro" id="IPR012337">
    <property type="entry name" value="RNaseH-like_sf"/>
</dbReference>
<proteinExistence type="inferred from homology"/>
<dbReference type="SUPFAM" id="SSF47819">
    <property type="entry name" value="HRDC-like"/>
    <property type="match status" value="2"/>
</dbReference>
<dbReference type="STRING" id="698738.OLEAN_C21090"/>
<dbReference type="InterPro" id="IPR044876">
    <property type="entry name" value="HRDC_dom_sf"/>
</dbReference>
<evidence type="ECO:0000256" key="1">
    <source>
        <dbReference type="ARBA" id="ARBA00022490"/>
    </source>
</evidence>
<comment type="similarity">
    <text evidence="6">Belongs to the RNase D family.</text>
</comment>
<dbReference type="GO" id="GO:0000166">
    <property type="term" value="F:nucleotide binding"/>
    <property type="evidence" value="ECO:0007669"/>
    <property type="project" value="InterPro"/>
</dbReference>
<keyword evidence="9" id="KW-1185">Reference proteome</keyword>
<accession>R4YN88</accession>
<dbReference type="InterPro" id="IPR002121">
    <property type="entry name" value="HRDC_dom"/>
</dbReference>
<evidence type="ECO:0000256" key="2">
    <source>
        <dbReference type="ARBA" id="ARBA00022694"/>
    </source>
</evidence>
<evidence type="ECO:0000256" key="5">
    <source>
        <dbReference type="ARBA" id="ARBA00022839"/>
    </source>
</evidence>
<organism evidence="8 9">
    <name type="scientific">Oleispira antarctica RB-8</name>
    <dbReference type="NCBI Taxonomy" id="698738"/>
    <lineage>
        <taxon>Bacteria</taxon>
        <taxon>Pseudomonadati</taxon>
        <taxon>Pseudomonadota</taxon>
        <taxon>Gammaproteobacteria</taxon>
        <taxon>Oceanospirillales</taxon>
        <taxon>Oceanospirillaceae</taxon>
        <taxon>Oleispira</taxon>
    </lineage>
</organism>
<dbReference type="SMART" id="SM00341">
    <property type="entry name" value="HRDC"/>
    <property type="match status" value="1"/>
</dbReference>
<keyword evidence="4 6" id="KW-0378">Hydrolase</keyword>
<evidence type="ECO:0000256" key="4">
    <source>
        <dbReference type="ARBA" id="ARBA00022801"/>
    </source>
</evidence>
<dbReference type="CDD" id="cd06142">
    <property type="entry name" value="RNaseD_exo"/>
    <property type="match status" value="1"/>
</dbReference>
<dbReference type="GO" id="GO:0003676">
    <property type="term" value="F:nucleic acid binding"/>
    <property type="evidence" value="ECO:0007669"/>
    <property type="project" value="InterPro"/>
</dbReference>
<dbReference type="HAMAP" id="MF_01899">
    <property type="entry name" value="RNase_D"/>
    <property type="match status" value="1"/>
</dbReference>
<evidence type="ECO:0000259" key="7">
    <source>
        <dbReference type="PROSITE" id="PS50967"/>
    </source>
</evidence>